<evidence type="ECO:0000256" key="3">
    <source>
        <dbReference type="ARBA" id="ARBA00022946"/>
    </source>
</evidence>
<dbReference type="EMBL" id="LFWA01000005">
    <property type="protein sequence ID" value="KTW31303.1"/>
    <property type="molecule type" value="Genomic_DNA"/>
</dbReference>
<dbReference type="GO" id="GO:0005743">
    <property type="term" value="C:mitochondrial inner membrane"/>
    <property type="evidence" value="ECO:0007669"/>
    <property type="project" value="UniProtKB-SubCell"/>
</dbReference>
<keyword evidence="5 6" id="KW-0472">Membrane</keyword>
<evidence type="ECO:0000313" key="8">
    <source>
        <dbReference type="Proteomes" id="UP000053447"/>
    </source>
</evidence>
<dbReference type="VEuPathDB" id="FungiDB:T551_01375"/>
<keyword evidence="3" id="KW-0809">Transit peptide</keyword>
<keyword evidence="4" id="KW-0496">Mitochondrion</keyword>
<keyword evidence="8" id="KW-1185">Reference proteome</keyword>
<gene>
    <name evidence="7" type="ORF">T551_01375</name>
</gene>
<organism evidence="7 8">
    <name type="scientific">Pneumocystis jirovecii (strain RU7)</name>
    <name type="common">Human pneumocystis pneumonia agent</name>
    <dbReference type="NCBI Taxonomy" id="1408657"/>
    <lineage>
        <taxon>Eukaryota</taxon>
        <taxon>Fungi</taxon>
        <taxon>Dikarya</taxon>
        <taxon>Ascomycota</taxon>
        <taxon>Taphrinomycotina</taxon>
        <taxon>Pneumocystomycetes</taxon>
        <taxon>Pneumocystaceae</taxon>
        <taxon>Pneumocystis</taxon>
    </lineage>
</organism>
<dbReference type="InterPro" id="IPR001349">
    <property type="entry name" value="Cyt_c_oxidase_su6a"/>
</dbReference>
<feature type="transmembrane region" description="Helical" evidence="6">
    <location>
        <begin position="57"/>
        <end position="79"/>
    </location>
</feature>
<dbReference type="STRING" id="1408657.A0A0W4ZSE3"/>
<reference evidence="8" key="1">
    <citation type="journal article" date="2016" name="Nat. Commun.">
        <title>Genome analysis of three Pneumocystis species reveals adaptation mechanisms to life exclusively in mammalian hosts.</title>
        <authorList>
            <person name="Ma L."/>
            <person name="Chen Z."/>
            <person name="Huang D.W."/>
            <person name="Kutty G."/>
            <person name="Ishihara M."/>
            <person name="Wang H."/>
            <person name="Abouelleil A."/>
            <person name="Bishop L."/>
            <person name="Davey E."/>
            <person name="Deng R."/>
            <person name="Deng X."/>
            <person name="Fan L."/>
            <person name="Fantoni G."/>
            <person name="Fitzgerald M."/>
            <person name="Gogineni E."/>
            <person name="Goldberg J.M."/>
            <person name="Handley G."/>
            <person name="Hu X."/>
            <person name="Huber C."/>
            <person name="Jiao X."/>
            <person name="Jones K."/>
            <person name="Levin J.Z."/>
            <person name="Liu Y."/>
            <person name="Macdonald P."/>
            <person name="Melnikov A."/>
            <person name="Raley C."/>
            <person name="Sassi M."/>
            <person name="Sherman B.T."/>
            <person name="Song X."/>
            <person name="Sykes S."/>
            <person name="Tran B."/>
            <person name="Walsh L."/>
            <person name="Xia Y."/>
            <person name="Yang J."/>
            <person name="Young S."/>
            <person name="Zeng Q."/>
            <person name="Zheng X."/>
            <person name="Stephens R."/>
            <person name="Nusbaum C."/>
            <person name="Birren B.W."/>
            <person name="Azadi P."/>
            <person name="Lempicki R.A."/>
            <person name="Cuomo C.A."/>
            <person name="Kovacs J.A."/>
        </authorList>
    </citation>
    <scope>NUCLEOTIDE SEQUENCE [LARGE SCALE GENOMIC DNA]</scope>
    <source>
        <strain evidence="8">RU7</strain>
    </source>
</reference>
<comment type="caution">
    <text evidence="7">The sequence shown here is derived from an EMBL/GenBank/DDBJ whole genome shotgun (WGS) entry which is preliminary data.</text>
</comment>
<name>A0A0W4ZSE3_PNEJ7</name>
<evidence type="ECO:0000313" key="7">
    <source>
        <dbReference type="EMBL" id="KTW31303.1"/>
    </source>
</evidence>
<protein>
    <submittedName>
        <fullName evidence="7">Uncharacterized protein</fullName>
    </submittedName>
</protein>
<evidence type="ECO:0000256" key="5">
    <source>
        <dbReference type="ARBA" id="ARBA00023136"/>
    </source>
</evidence>
<evidence type="ECO:0000256" key="6">
    <source>
        <dbReference type="SAM" id="Phobius"/>
    </source>
</evidence>
<keyword evidence="2" id="KW-0999">Mitochondrion inner membrane</keyword>
<dbReference type="Gene3D" id="4.10.95.10">
    <property type="entry name" value="Cytochrome c oxidase, subunit VIa"/>
    <property type="match status" value="1"/>
</dbReference>
<dbReference type="Pfam" id="PF02046">
    <property type="entry name" value="COX6A"/>
    <property type="match status" value="1"/>
</dbReference>
<keyword evidence="6" id="KW-1133">Transmembrane helix</keyword>
<dbReference type="OrthoDB" id="5947505at2759"/>
<proteinExistence type="predicted"/>
<dbReference type="GeneID" id="28939893"/>
<comment type="subcellular location">
    <subcellularLocation>
        <location evidence="1">Mitochondrion inner membrane</location>
    </subcellularLocation>
</comment>
<keyword evidence="6" id="KW-0812">Transmembrane</keyword>
<evidence type="ECO:0000256" key="1">
    <source>
        <dbReference type="ARBA" id="ARBA00004273"/>
    </source>
</evidence>
<dbReference type="RefSeq" id="XP_018230293.1">
    <property type="nucleotide sequence ID" value="XM_018373638.1"/>
</dbReference>
<sequence length="137" mass="15871">MFLTAFIRRTISIQRSVPIKHSFYSTGTSSRDAFILEQQAEKEHAGKTANLWRKISILYVLADLSLFIVFSICIPALLLSGANALQLYLKHHDHLSHVLEERENDPTPEYPYLDQNIRNKKFFWGKQDICMFSVILT</sequence>
<dbReference type="SUPFAM" id="SSF81411">
    <property type="entry name" value="Mitochondrial cytochrome c oxidase subunit VIa"/>
    <property type="match status" value="1"/>
</dbReference>
<evidence type="ECO:0000256" key="4">
    <source>
        <dbReference type="ARBA" id="ARBA00023128"/>
    </source>
</evidence>
<dbReference type="Proteomes" id="UP000053447">
    <property type="component" value="Unassembled WGS sequence"/>
</dbReference>
<accession>A0A0W4ZSE3</accession>
<dbReference type="AlphaFoldDB" id="A0A0W4ZSE3"/>
<dbReference type="InterPro" id="IPR036418">
    <property type="entry name" value="Cyt_c_oxidase_su6a_sf"/>
</dbReference>
<evidence type="ECO:0000256" key="2">
    <source>
        <dbReference type="ARBA" id="ARBA00022792"/>
    </source>
</evidence>